<evidence type="ECO:0000256" key="3">
    <source>
        <dbReference type="PROSITE-ProRule" id="PRU00221"/>
    </source>
</evidence>
<feature type="repeat" description="WD" evidence="3">
    <location>
        <begin position="279"/>
        <end position="322"/>
    </location>
</feature>
<name>G2G4R1_9ACTN</name>
<dbReference type="InterPro" id="IPR036322">
    <property type="entry name" value="WD40_repeat_dom_sf"/>
</dbReference>
<keyword evidence="2" id="KW-0677">Repeat</keyword>
<dbReference type="InterPro" id="IPR019775">
    <property type="entry name" value="WD40_repeat_CS"/>
</dbReference>
<dbReference type="SMART" id="SM00320">
    <property type="entry name" value="WD40"/>
    <property type="match status" value="6"/>
</dbReference>
<dbReference type="PANTHER" id="PTHR22847:SF637">
    <property type="entry name" value="WD REPEAT DOMAIN 5B"/>
    <property type="match status" value="1"/>
</dbReference>
<dbReference type="Proteomes" id="UP000004217">
    <property type="component" value="Unassembled WGS sequence"/>
</dbReference>
<sequence>MDHRLVDPEFLVKSDPREALGLVDAASGPAARLAGAMYRESAFADRYATAGGRRQLLALNAARFGDRELSARITSVPVEGVPDAWWAVEWATSSTIHPGFRHARPGHTDTVGAVVTAVVQGRPVAVSTGRDKTVRAWDLATGRTVGEPFANGGLATAVIEGRSVAVTGSRDGMVRMRDLATGRTVGEFLTGRTESVRVVATEVVDGRPVAIAEHDDKTVRVWDLTTGRTVGEPPTVHTSGVWAVATAVVEGRPVAVAADGDETVQVWDLATGRPVYDPLTGHTGAVRVVATAVVDGRPVAVTGGLDLTVRVWDLATGRPIGKPLTGHTCPVWAVATGTVDGRPVAVTGSSDETVRVWDLATGRPAGPELVFPAEVGAVAVTADGRLVVGFGWEVAVLARCPSVPWTPFTDGSREREVRPSRSAGGDDWESSLAQAFGVLLDRPLPEFDSAAQYAAYYSGNWLYETGTDRDPLWLEPAVLTGRETVTDDNLLLLDEEGYPDLRFDASRSLFEIHTDAAEFPAAFKEGLAAVRVGGSEHYPQVTGADLARLTADHGVDLTAPDLSGKTWRLTDARIASDGTLLDALRAATGMGEGPDNLVPCEETDATTEAAVAAVEHAGLRAHLRAFCDPLSDDLAFRRNMSGEKDGPVVATWEGAVDQYEITVKRIAT</sequence>
<evidence type="ECO:0000256" key="1">
    <source>
        <dbReference type="ARBA" id="ARBA00022574"/>
    </source>
</evidence>
<evidence type="ECO:0000256" key="2">
    <source>
        <dbReference type="ARBA" id="ARBA00022737"/>
    </source>
</evidence>
<evidence type="ECO:0000256" key="4">
    <source>
        <dbReference type="SAM" id="MobiDB-lite"/>
    </source>
</evidence>
<accession>G2G4R1</accession>
<dbReference type="PROSITE" id="PS50294">
    <property type="entry name" value="WD_REPEATS_REGION"/>
    <property type="match status" value="1"/>
</dbReference>
<dbReference type="PANTHER" id="PTHR22847">
    <property type="entry name" value="WD40 REPEAT PROTEIN"/>
    <property type="match status" value="1"/>
</dbReference>
<gene>
    <name evidence="5" type="ORF">SZN_02322</name>
</gene>
<feature type="region of interest" description="Disordered" evidence="4">
    <location>
        <begin position="408"/>
        <end position="428"/>
    </location>
</feature>
<dbReference type="PROSITE" id="PS00678">
    <property type="entry name" value="WD_REPEATS_1"/>
    <property type="match status" value="3"/>
</dbReference>
<dbReference type="InterPro" id="IPR001680">
    <property type="entry name" value="WD40_rpt"/>
</dbReference>
<dbReference type="Gene3D" id="2.130.10.10">
    <property type="entry name" value="YVTN repeat-like/Quinoprotein amine dehydrogenase"/>
    <property type="match status" value="2"/>
</dbReference>
<dbReference type="PATRIC" id="fig|700597.3.peg.448"/>
<dbReference type="PROSITE" id="PS50082">
    <property type="entry name" value="WD_REPEATS_2"/>
    <property type="match status" value="3"/>
</dbReference>
<dbReference type="AlphaFoldDB" id="G2G4R1"/>
<protein>
    <submittedName>
        <fullName evidence="5">Uncharacterized protein</fullName>
    </submittedName>
</protein>
<dbReference type="InterPro" id="IPR020472">
    <property type="entry name" value="WD40_PAC1"/>
</dbReference>
<keyword evidence="1 3" id="KW-0853">WD repeat</keyword>
<proteinExistence type="predicted"/>
<dbReference type="InterPro" id="IPR015943">
    <property type="entry name" value="WD40/YVTN_repeat-like_dom_sf"/>
</dbReference>
<keyword evidence="6" id="KW-1185">Reference proteome</keyword>
<dbReference type="Pfam" id="PF00400">
    <property type="entry name" value="WD40"/>
    <property type="match status" value="2"/>
</dbReference>
<dbReference type="EMBL" id="AGBF01000003">
    <property type="protein sequence ID" value="EGX61534.1"/>
    <property type="molecule type" value="Genomic_DNA"/>
</dbReference>
<feature type="repeat" description="WD" evidence="3">
    <location>
        <begin position="126"/>
        <end position="147"/>
    </location>
</feature>
<reference evidence="5 6" key="1">
    <citation type="submission" date="2011-08" db="EMBL/GenBank/DDBJ databases">
        <authorList>
            <person name="Lin Y."/>
            <person name="Hao X."/>
            <person name="Johnstone L."/>
            <person name="Miller S.J."/>
            <person name="Wei G."/>
            <person name="Rensing C."/>
        </authorList>
    </citation>
    <scope>NUCLEOTIDE SEQUENCE [LARGE SCALE GENOMIC DNA]</scope>
    <source>
        <strain evidence="5 6">K42</strain>
    </source>
</reference>
<organism evidence="5 6">
    <name type="scientific">Streptomyces zinciresistens K42</name>
    <dbReference type="NCBI Taxonomy" id="700597"/>
    <lineage>
        <taxon>Bacteria</taxon>
        <taxon>Bacillati</taxon>
        <taxon>Actinomycetota</taxon>
        <taxon>Actinomycetes</taxon>
        <taxon>Kitasatosporales</taxon>
        <taxon>Streptomycetaceae</taxon>
        <taxon>Streptomyces</taxon>
    </lineage>
</organism>
<comment type="caution">
    <text evidence="5">The sequence shown here is derived from an EMBL/GenBank/DDBJ whole genome shotgun (WGS) entry which is preliminary data.</text>
</comment>
<evidence type="ECO:0000313" key="5">
    <source>
        <dbReference type="EMBL" id="EGX61534.1"/>
    </source>
</evidence>
<dbReference type="SUPFAM" id="SSF50978">
    <property type="entry name" value="WD40 repeat-like"/>
    <property type="match status" value="1"/>
</dbReference>
<feature type="repeat" description="WD" evidence="3">
    <location>
        <begin position="324"/>
        <end position="367"/>
    </location>
</feature>
<dbReference type="PRINTS" id="PR00320">
    <property type="entry name" value="GPROTEINBRPT"/>
</dbReference>
<evidence type="ECO:0000313" key="6">
    <source>
        <dbReference type="Proteomes" id="UP000004217"/>
    </source>
</evidence>